<dbReference type="EMBL" id="JAUTXT010000017">
    <property type="protein sequence ID" value="KAK3674855.1"/>
    <property type="molecule type" value="Genomic_DNA"/>
</dbReference>
<proteinExistence type="predicted"/>
<dbReference type="Gene3D" id="1.20.120.1750">
    <property type="match status" value="1"/>
</dbReference>
<accession>A0AAE0WN55</accession>
<dbReference type="Proteomes" id="UP001274830">
    <property type="component" value="Unassembled WGS sequence"/>
</dbReference>
<dbReference type="AlphaFoldDB" id="A0AAE0WN55"/>
<organism evidence="1 2">
    <name type="scientific">Recurvomyces mirabilis</name>
    <dbReference type="NCBI Taxonomy" id="574656"/>
    <lineage>
        <taxon>Eukaryota</taxon>
        <taxon>Fungi</taxon>
        <taxon>Dikarya</taxon>
        <taxon>Ascomycota</taxon>
        <taxon>Pezizomycotina</taxon>
        <taxon>Dothideomycetes</taxon>
        <taxon>Dothideomycetidae</taxon>
        <taxon>Mycosphaerellales</taxon>
        <taxon>Teratosphaeriaceae</taxon>
        <taxon>Recurvomyces</taxon>
    </lineage>
</organism>
<sequence length="401" mass="45497">MAGPVTPTIEEDNTCTICFDGKHDAHRLQISGDDICGDCFKDELVPKFEEAIKNEINWPVSWASQSLSPSTDFPRHLFSDDFLARWTKRMLEYSVTPESRIYCGQCKQPALQVYAATAATSPHELVDGHHCPDPAPADESIEGQTRGKDYQLCPGCKQKVNLTSGCNAIPCQRCNNKYFCYICGVQADHHITHWLLGNPCPRWLQPDDPRASFDGTKPTHIQDATARGRLPEIERRALAAAVRRDRLVTPEEEARWEERRRHWNSVKNEIHAVTLTAYDQLLEVEFPAPQHVTVAKQNAVHVVAEHMRQLAFNVAIYIFEGNTNITQLSNDHLVRLMQGHEKLLKSQREFRLSLGKLSHGPWKEEMVRIWDVYLAVASNRFEVPDDVLEEMVARNAVPGAD</sequence>
<protein>
    <submittedName>
        <fullName evidence="1">Uncharacterized protein</fullName>
    </submittedName>
</protein>
<evidence type="ECO:0000313" key="1">
    <source>
        <dbReference type="EMBL" id="KAK3674855.1"/>
    </source>
</evidence>
<dbReference type="SUPFAM" id="SSF57850">
    <property type="entry name" value="RING/U-box"/>
    <property type="match status" value="1"/>
</dbReference>
<dbReference type="CDD" id="cd20336">
    <property type="entry name" value="Rcat_RBR"/>
    <property type="match status" value="1"/>
</dbReference>
<name>A0AAE0WN55_9PEZI</name>
<keyword evidence="2" id="KW-1185">Reference proteome</keyword>
<reference evidence="1" key="1">
    <citation type="submission" date="2023-07" db="EMBL/GenBank/DDBJ databases">
        <title>Black Yeasts Isolated from many extreme environments.</title>
        <authorList>
            <person name="Coleine C."/>
            <person name="Stajich J.E."/>
            <person name="Selbmann L."/>
        </authorList>
    </citation>
    <scope>NUCLEOTIDE SEQUENCE</scope>
    <source>
        <strain evidence="1">CCFEE 5485</strain>
    </source>
</reference>
<comment type="caution">
    <text evidence="1">The sequence shown here is derived from an EMBL/GenBank/DDBJ whole genome shotgun (WGS) entry which is preliminary data.</text>
</comment>
<evidence type="ECO:0000313" key="2">
    <source>
        <dbReference type="Proteomes" id="UP001274830"/>
    </source>
</evidence>
<gene>
    <name evidence="1" type="ORF">LTR78_005199</name>
</gene>